<evidence type="ECO:0000313" key="3">
    <source>
        <dbReference type="Proteomes" id="UP000325372"/>
    </source>
</evidence>
<sequence length="59" mass="6131">MSSLEPGASSASTTHTPLFASSWMALYTLIRDGLDGGREAGNDASLDDVPQDLAETSES</sequence>
<gene>
    <name evidence="2" type="ORF">F3N42_04890</name>
</gene>
<feature type="region of interest" description="Disordered" evidence="1">
    <location>
        <begin position="37"/>
        <end position="59"/>
    </location>
</feature>
<accession>A0A5N0TC74</accession>
<dbReference type="AlphaFoldDB" id="A0A5N0TC74"/>
<dbReference type="EMBL" id="VYXP01000003">
    <property type="protein sequence ID" value="KAA9132560.1"/>
    <property type="molecule type" value="Genomic_DNA"/>
</dbReference>
<keyword evidence="3" id="KW-1185">Reference proteome</keyword>
<proteinExistence type="predicted"/>
<comment type="caution">
    <text evidence="2">The sequence shown here is derived from an EMBL/GenBank/DDBJ whole genome shotgun (WGS) entry which is preliminary data.</text>
</comment>
<dbReference type="RefSeq" id="WP_150863269.1">
    <property type="nucleotide sequence ID" value="NZ_VYXP01000003.1"/>
</dbReference>
<dbReference type="Proteomes" id="UP000325372">
    <property type="component" value="Unassembled WGS sequence"/>
</dbReference>
<evidence type="ECO:0000256" key="1">
    <source>
        <dbReference type="SAM" id="MobiDB-lite"/>
    </source>
</evidence>
<protein>
    <submittedName>
        <fullName evidence="2">Uncharacterized protein</fullName>
    </submittedName>
</protein>
<reference evidence="2 3" key="1">
    <citation type="submission" date="2019-09" db="EMBL/GenBank/DDBJ databases">
        <title>Wenzhouxiangella sp. Genome sequencing and assembly.</title>
        <authorList>
            <person name="Zhang R."/>
        </authorList>
    </citation>
    <scope>NUCLEOTIDE SEQUENCE [LARGE SCALE GENOMIC DNA]</scope>
    <source>
        <strain evidence="2 3">W260</strain>
    </source>
</reference>
<feature type="compositionally biased region" description="Acidic residues" evidence="1">
    <location>
        <begin position="45"/>
        <end position="59"/>
    </location>
</feature>
<evidence type="ECO:0000313" key="2">
    <source>
        <dbReference type="EMBL" id="KAA9132560.1"/>
    </source>
</evidence>
<name>A0A5N0TC74_9GAMM</name>
<organism evidence="2 3">
    <name type="scientific">Marinihelvus fidelis</name>
    <dbReference type="NCBI Taxonomy" id="2613842"/>
    <lineage>
        <taxon>Bacteria</taxon>
        <taxon>Pseudomonadati</taxon>
        <taxon>Pseudomonadota</taxon>
        <taxon>Gammaproteobacteria</taxon>
        <taxon>Chromatiales</taxon>
        <taxon>Wenzhouxiangellaceae</taxon>
        <taxon>Marinihelvus</taxon>
    </lineage>
</organism>